<evidence type="ECO:0000313" key="1">
    <source>
        <dbReference type="EMBL" id="RMZ96638.1"/>
    </source>
</evidence>
<sequence length="155" mass="17426">MQRSAKKFNLEKNALENNFFNSEKFKFAIGKVDQKVYSKTREIDANRKLLEKYNLKSNIKSHKINYRNFIKEENKFTIMTKCPLGYSAADAEACIAKHKASSSGESKCPLGYTLADLRKFIDQAKSSGTAKCPFGFSAESVKSGECPLGYNKQSP</sequence>
<gene>
    <name evidence="1" type="ORF">BpHYR1_043538</name>
</gene>
<comment type="caution">
    <text evidence="1">The sequence shown here is derived from an EMBL/GenBank/DDBJ whole genome shotgun (WGS) entry which is preliminary data.</text>
</comment>
<protein>
    <submittedName>
        <fullName evidence="1">Uncharacterized protein</fullName>
    </submittedName>
</protein>
<organism evidence="1 2">
    <name type="scientific">Brachionus plicatilis</name>
    <name type="common">Marine rotifer</name>
    <name type="synonym">Brachionus muelleri</name>
    <dbReference type="NCBI Taxonomy" id="10195"/>
    <lineage>
        <taxon>Eukaryota</taxon>
        <taxon>Metazoa</taxon>
        <taxon>Spiralia</taxon>
        <taxon>Gnathifera</taxon>
        <taxon>Rotifera</taxon>
        <taxon>Eurotatoria</taxon>
        <taxon>Monogononta</taxon>
        <taxon>Pseudotrocha</taxon>
        <taxon>Ploima</taxon>
        <taxon>Brachionidae</taxon>
        <taxon>Brachionus</taxon>
    </lineage>
</organism>
<evidence type="ECO:0000313" key="2">
    <source>
        <dbReference type="Proteomes" id="UP000276133"/>
    </source>
</evidence>
<dbReference type="AlphaFoldDB" id="A0A3M7PC64"/>
<accession>A0A3M7PC64</accession>
<reference evidence="1 2" key="1">
    <citation type="journal article" date="2018" name="Sci. Rep.">
        <title>Genomic signatures of local adaptation to the degree of environmental predictability in rotifers.</title>
        <authorList>
            <person name="Franch-Gras L."/>
            <person name="Hahn C."/>
            <person name="Garcia-Roger E.M."/>
            <person name="Carmona M.J."/>
            <person name="Serra M."/>
            <person name="Gomez A."/>
        </authorList>
    </citation>
    <scope>NUCLEOTIDE SEQUENCE [LARGE SCALE GENOMIC DNA]</scope>
    <source>
        <strain evidence="1">HYR1</strain>
    </source>
</reference>
<feature type="non-terminal residue" evidence="1">
    <location>
        <position position="155"/>
    </location>
</feature>
<keyword evidence="2" id="KW-1185">Reference proteome</keyword>
<proteinExistence type="predicted"/>
<name>A0A3M7PC64_BRAPC</name>
<dbReference type="Proteomes" id="UP000276133">
    <property type="component" value="Unassembled WGS sequence"/>
</dbReference>
<dbReference type="EMBL" id="REGN01012000">
    <property type="protein sequence ID" value="RMZ96638.1"/>
    <property type="molecule type" value="Genomic_DNA"/>
</dbReference>